<dbReference type="VEuPathDB" id="TriTrypDB:TCSYLVIO_001191"/>
<proteinExistence type="predicted"/>
<dbReference type="VEuPathDB" id="TriTrypDB:C4B63_60g125"/>
<dbReference type="VEuPathDB" id="TriTrypDB:TcCLB.510601.30"/>
<dbReference type="VEuPathDB" id="TriTrypDB:C3747_145g126"/>
<organism evidence="1 2">
    <name type="scientific">Trypanosoma cruzi</name>
    <dbReference type="NCBI Taxonomy" id="5693"/>
    <lineage>
        <taxon>Eukaryota</taxon>
        <taxon>Discoba</taxon>
        <taxon>Euglenozoa</taxon>
        <taxon>Kinetoplastea</taxon>
        <taxon>Metakinetoplastina</taxon>
        <taxon>Trypanosomatida</taxon>
        <taxon>Trypanosomatidae</taxon>
        <taxon>Trypanosoma</taxon>
        <taxon>Schizotrypanum</taxon>
    </lineage>
</organism>
<dbReference type="VEuPathDB" id="TriTrypDB:TcYC6_0054440"/>
<dbReference type="VEuPathDB" id="TriTrypDB:TcCL_NonESM06984"/>
<dbReference type="VEuPathDB" id="TriTrypDB:TcCLB.509253.10"/>
<reference evidence="1 2" key="1">
    <citation type="journal article" date="2018" name="Microb. Genom.">
        <title>Expanding an expanded genome: long-read sequencing of Trypanosoma cruzi.</title>
        <authorList>
            <person name="Berna L."/>
            <person name="Rodriguez M."/>
            <person name="Chiribao M.L."/>
            <person name="Parodi-Talice A."/>
            <person name="Pita S."/>
            <person name="Rijo G."/>
            <person name="Alvarez-Valin F."/>
            <person name="Robello C."/>
        </authorList>
    </citation>
    <scope>NUCLEOTIDE SEQUENCE [LARGE SCALE GENOMIC DNA]</scope>
    <source>
        <strain evidence="1 2">TCC</strain>
    </source>
</reference>
<dbReference type="VEuPathDB" id="TriTrypDB:TCDM_09803"/>
<dbReference type="Proteomes" id="UP000246078">
    <property type="component" value="Unassembled WGS sequence"/>
</dbReference>
<dbReference type="VEuPathDB" id="TriTrypDB:Tc_MARK_8"/>
<sequence length="219" mass="24131">MRRCLVAPDLMSIDVDFLSDVLQASDYTGDCDAGVGMELLRASLWSLYTTLPACAPTTSTSLRPCLPISTTSGAAVLHCLKNRRGIRIQPRRDARGPLTPLETFVALMPTEATLPASVAQALRSSRKYETIAQQLFTSNDAAMVADAAKQAVEVAGEFLMVSEQCLRDFTSPVQLNVLQPPRRLSRHEQHRMLASKGRIERENQFLSLNVSHCRSRLST</sequence>
<evidence type="ECO:0000313" key="2">
    <source>
        <dbReference type="Proteomes" id="UP000246078"/>
    </source>
</evidence>
<protein>
    <submittedName>
        <fullName evidence="1">Uncharacterized protein</fullName>
    </submittedName>
</protein>
<dbReference type="VEuPathDB" id="TriTrypDB:ECC02_010057"/>
<accession>A0A2V2W7X2</accession>
<dbReference type="VEuPathDB" id="TriTrypDB:TcBrA4_0007260"/>
<evidence type="ECO:0000313" key="1">
    <source>
        <dbReference type="EMBL" id="PWV04688.1"/>
    </source>
</evidence>
<dbReference type="VEuPathDB" id="TriTrypDB:BCY84_10540"/>
<name>A0A2V2W7X2_TRYCR</name>
<comment type="caution">
    <text evidence="1">The sequence shown here is derived from an EMBL/GenBank/DDBJ whole genome shotgun (WGS) entry which is preliminary data.</text>
</comment>
<gene>
    <name evidence="1" type="ORF">C3747_145g126</name>
</gene>
<dbReference type="EMBL" id="PRFC01000145">
    <property type="protein sequence ID" value="PWV04688.1"/>
    <property type="molecule type" value="Genomic_DNA"/>
</dbReference>
<dbReference type="AlphaFoldDB" id="A0A2V2W7X2"/>
<dbReference type="VEuPathDB" id="TriTrypDB:TcG_08232"/>